<dbReference type="AlphaFoldDB" id="A0A8H7J5I5"/>
<feature type="region of interest" description="Disordered" evidence="1">
    <location>
        <begin position="249"/>
        <end position="381"/>
    </location>
</feature>
<feature type="compositionally biased region" description="Pro residues" evidence="1">
    <location>
        <begin position="432"/>
        <end position="443"/>
    </location>
</feature>
<feature type="region of interest" description="Disordered" evidence="1">
    <location>
        <begin position="832"/>
        <end position="917"/>
    </location>
</feature>
<gene>
    <name evidence="3" type="ORF">EKO04_005777</name>
</gene>
<feature type="compositionally biased region" description="Low complexity" evidence="1">
    <location>
        <begin position="184"/>
        <end position="209"/>
    </location>
</feature>
<feature type="compositionally biased region" description="Low complexity" evidence="1">
    <location>
        <begin position="889"/>
        <end position="917"/>
    </location>
</feature>
<sequence length="1213" mass="131343">MSSNNYNSYNYPYHQQSSAQQYSAYQTAPTSNSSAQPSRPYPQAPSAARNQSADYLAYSAPSYGASSSEYGAAQDNSSWSTSSNSYGATRDNGSRAAEVLRNMSNPGSAATTTAPTHSGFTATNAAPAHYSSGRSPQVQAQSLHTSHTTYGQTQARPRSVNTNQAQSSASRGLSSPATAAGYPSQRAQPRYHQQQAQQRTASPAQSQYSHNHAIAASRNASMAAAGTSQSYTDYGRRQLPDVDISRTTHSATPMTSYTPRAPAPIVQPPPSSISESYTGSSTTVDPTAVYDPWPEYQRQQAARDAARAEQERKQEEARKERERIEEEERKQKEAEEKARQAQIAANQPKPRAREAQAQQEPTPVVAQSNTAEASDAPAGGSELEAEIRAMMVKMRELNGKDPQLLARIWEEERRAKAPKSPTVTTKVAPQPAVVPPAHVPTPPIANQRKKATPRESFSAPGAGLATSPQAVPASTQGPAPAAVPVRTGGNTIWPPERKLELAKAAAHYLTTKNPDRPLETEQVLHMLGGNPSYVELCEHLEQMGFKLDRSIFAKSLLLAVPDANSVSRKTALQPIPPAAAPKALAPPAFMKYPAPPAVMKNPVAVPVAPSPRYTPAAASPMNGSSHPPFPGDVGSTAASPVPVAEMIPIRPELKPPANKEEAARKRNLSDLIDLTQLDEEDDIGPPLKRPNPNSTYTNSSPFSPFDNAVGTGTAPINNFPTATVPALQSNESSKTMPMPASELRYRAIVEPLDKKKALRRNTYNPATIARDVLLACGRHPYERQLNQHLDVLKVNLPNISNDSDLSTIKWSLIDPGNPPPGYFKDGVQALTEDADDEDDSEGEDRDRAERRRLSSQAISGESAMVQALPEATNPFIKQKRRGRPPRHSLPNTTTLPTTPNRQTSSPNMSASAPRPSAAAAGVGYSAFRSATEYGPDGKPLPKKKGRPVGWRKAIHGSSAAQSRPAMNGHTGKYEPQQPSTLRNVRTGGDEPILISSRSPSVADRVPQYQAFKCKWQNCKAELHNLETLKRHVFKVHRKETLRNMLECLWDGCGTEVTDVDPMTNMSLERHTPHAFESENAWRGHLQQNHFDPLAWEQGDGPAGGLSDAHDSEAYLSDAQGRRVTPRITAGPERSSGDDVSSQLPASAARGRGRPPRNAQEQEARDTQNRLVSQKRRMGGPGMDRGGATLVNEKRRRGLIDSDGTEEELVDAED</sequence>
<dbReference type="SMART" id="SM00384">
    <property type="entry name" value="AT_hook"/>
    <property type="match status" value="3"/>
</dbReference>
<evidence type="ECO:0000313" key="3">
    <source>
        <dbReference type="EMBL" id="KAF9696011.1"/>
    </source>
</evidence>
<proteinExistence type="predicted"/>
<name>A0A8H7J5I5_9PLEO</name>
<evidence type="ECO:0000256" key="1">
    <source>
        <dbReference type="SAM" id="MobiDB-lite"/>
    </source>
</evidence>
<dbReference type="PANTHER" id="PTHR48125:SF12">
    <property type="entry name" value="AT HOOK TRANSCRIPTION FACTOR FAMILY-RELATED"/>
    <property type="match status" value="1"/>
</dbReference>
<feature type="region of interest" description="Disordered" evidence="1">
    <location>
        <begin position="1"/>
        <end position="52"/>
    </location>
</feature>
<feature type="compositionally biased region" description="Polar residues" evidence="1">
    <location>
        <begin position="466"/>
        <end position="477"/>
    </location>
</feature>
<dbReference type="PANTHER" id="PTHR48125">
    <property type="entry name" value="LP07818P1"/>
    <property type="match status" value="1"/>
</dbReference>
<dbReference type="Proteomes" id="UP000651452">
    <property type="component" value="Unassembled WGS sequence"/>
</dbReference>
<feature type="compositionally biased region" description="Low complexity" evidence="1">
    <location>
        <begin position="272"/>
        <end position="283"/>
    </location>
</feature>
<feature type="compositionally biased region" description="Polar residues" evidence="1">
    <location>
        <begin position="356"/>
        <end position="372"/>
    </location>
</feature>
<reference evidence="3" key="2">
    <citation type="submission" date="2020-09" db="EMBL/GenBank/DDBJ databases">
        <title>Reference genome assembly for Australian Ascochyta lentis isolate Al4.</title>
        <authorList>
            <person name="Lee R.C."/>
            <person name="Farfan-Caceres L.M."/>
            <person name="Debler J.W."/>
            <person name="Williams A.H."/>
            <person name="Henares B.M."/>
        </authorList>
    </citation>
    <scope>NUCLEOTIDE SEQUENCE</scope>
    <source>
        <strain evidence="3">Al4</strain>
    </source>
</reference>
<feature type="region of interest" description="Disordered" evidence="1">
    <location>
        <begin position="432"/>
        <end position="490"/>
    </location>
</feature>
<reference evidence="3" key="1">
    <citation type="submission" date="2018-12" db="EMBL/GenBank/DDBJ databases">
        <authorList>
            <person name="Syme R.A."/>
            <person name="Farfan-Caceres L."/>
            <person name="Lichtenzveig J."/>
        </authorList>
    </citation>
    <scope>NUCLEOTIDE SEQUENCE</scope>
    <source>
        <strain evidence="3">Al4</strain>
    </source>
</reference>
<feature type="region of interest" description="Disordered" evidence="1">
    <location>
        <begin position="1115"/>
        <end position="1213"/>
    </location>
</feature>
<dbReference type="PROSITE" id="PS00028">
    <property type="entry name" value="ZINC_FINGER_C2H2_1"/>
    <property type="match status" value="1"/>
</dbReference>
<protein>
    <recommendedName>
        <fullName evidence="2">C2H2-type domain-containing protein</fullName>
    </recommendedName>
</protein>
<keyword evidence="4" id="KW-1185">Reference proteome</keyword>
<feature type="compositionally biased region" description="Low complexity" evidence="1">
    <location>
        <begin position="64"/>
        <end position="85"/>
    </location>
</feature>
<feature type="compositionally biased region" description="Acidic residues" evidence="1">
    <location>
        <begin position="832"/>
        <end position="843"/>
    </location>
</feature>
<comment type="caution">
    <text evidence="3">The sequence shown here is derived from an EMBL/GenBank/DDBJ whole genome shotgun (WGS) entry which is preliminary data.</text>
</comment>
<accession>A0A8H7J5I5</accession>
<evidence type="ECO:0000313" key="4">
    <source>
        <dbReference type="Proteomes" id="UP000651452"/>
    </source>
</evidence>
<feature type="region of interest" description="Disordered" evidence="1">
    <location>
        <begin position="64"/>
        <end position="209"/>
    </location>
</feature>
<organism evidence="3 4">
    <name type="scientific">Ascochyta lentis</name>
    <dbReference type="NCBI Taxonomy" id="205686"/>
    <lineage>
        <taxon>Eukaryota</taxon>
        <taxon>Fungi</taxon>
        <taxon>Dikarya</taxon>
        <taxon>Ascomycota</taxon>
        <taxon>Pezizomycotina</taxon>
        <taxon>Dothideomycetes</taxon>
        <taxon>Pleosporomycetidae</taxon>
        <taxon>Pleosporales</taxon>
        <taxon>Pleosporineae</taxon>
        <taxon>Didymellaceae</taxon>
        <taxon>Ascochyta</taxon>
    </lineage>
</organism>
<feature type="compositionally biased region" description="Low complexity" evidence="1">
    <location>
        <begin position="1"/>
        <end position="26"/>
    </location>
</feature>
<feature type="domain" description="C2H2-type" evidence="2">
    <location>
        <begin position="1013"/>
        <end position="1036"/>
    </location>
</feature>
<dbReference type="EMBL" id="RZGK01000010">
    <property type="protein sequence ID" value="KAF9696011.1"/>
    <property type="molecule type" value="Genomic_DNA"/>
</dbReference>
<feature type="compositionally biased region" description="Acidic residues" evidence="1">
    <location>
        <begin position="1202"/>
        <end position="1213"/>
    </location>
</feature>
<dbReference type="InterPro" id="IPR017956">
    <property type="entry name" value="AT_hook_DNA-bd_motif"/>
</dbReference>
<feature type="region of interest" description="Disordered" evidence="1">
    <location>
        <begin position="678"/>
        <end position="699"/>
    </location>
</feature>
<feature type="compositionally biased region" description="Pro residues" evidence="1">
    <location>
        <begin position="261"/>
        <end position="271"/>
    </location>
</feature>
<feature type="compositionally biased region" description="Polar residues" evidence="1">
    <location>
        <begin position="132"/>
        <end position="177"/>
    </location>
</feature>
<dbReference type="OrthoDB" id="5424797at2759"/>
<feature type="compositionally biased region" description="Polar residues" evidence="1">
    <location>
        <begin position="27"/>
        <end position="37"/>
    </location>
</feature>
<feature type="compositionally biased region" description="Basic residues" evidence="1">
    <location>
        <begin position="877"/>
        <end position="886"/>
    </location>
</feature>
<feature type="compositionally biased region" description="Polar residues" evidence="1">
    <location>
        <begin position="249"/>
        <end position="258"/>
    </location>
</feature>
<evidence type="ECO:0000259" key="2">
    <source>
        <dbReference type="PROSITE" id="PS00028"/>
    </source>
</evidence>
<feature type="region of interest" description="Disordered" evidence="1">
    <location>
        <begin position="956"/>
        <end position="980"/>
    </location>
</feature>
<feature type="compositionally biased region" description="Basic and acidic residues" evidence="1">
    <location>
        <begin position="304"/>
        <end position="339"/>
    </location>
</feature>
<feature type="compositionally biased region" description="Polar residues" evidence="1">
    <location>
        <begin position="102"/>
        <end position="124"/>
    </location>
</feature>
<dbReference type="GO" id="GO:0003677">
    <property type="term" value="F:DNA binding"/>
    <property type="evidence" value="ECO:0007669"/>
    <property type="project" value="InterPro"/>
</dbReference>
<dbReference type="InterPro" id="IPR013087">
    <property type="entry name" value="Znf_C2H2_type"/>
</dbReference>